<dbReference type="InterPro" id="IPR020806">
    <property type="entry name" value="PKS_PP-bd"/>
</dbReference>
<feature type="region of interest" description="Disordered" evidence="5">
    <location>
        <begin position="180"/>
        <end position="213"/>
    </location>
</feature>
<dbReference type="InterPro" id="IPR036291">
    <property type="entry name" value="NAD(P)-bd_dom_sf"/>
</dbReference>
<dbReference type="SUPFAM" id="SSF53474">
    <property type="entry name" value="alpha/beta-Hydrolases"/>
    <property type="match status" value="1"/>
</dbReference>
<dbReference type="SMART" id="SM00824">
    <property type="entry name" value="PKS_TE"/>
    <property type="match status" value="1"/>
</dbReference>
<proteinExistence type="predicted"/>
<dbReference type="Pfam" id="PF00975">
    <property type="entry name" value="Thioesterase"/>
    <property type="match status" value="1"/>
</dbReference>
<organism evidence="7 8">
    <name type="scientific">Streptomyces noursei</name>
    <name type="common">Streptomyces albulus</name>
    <dbReference type="NCBI Taxonomy" id="1971"/>
    <lineage>
        <taxon>Bacteria</taxon>
        <taxon>Bacillati</taxon>
        <taxon>Actinomycetota</taxon>
        <taxon>Actinomycetes</taxon>
        <taxon>Kitasatosporales</taxon>
        <taxon>Streptomycetaceae</taxon>
        <taxon>Streptomyces</taxon>
    </lineage>
</organism>
<dbReference type="SMART" id="SM00822">
    <property type="entry name" value="PKS_KR"/>
    <property type="match status" value="1"/>
</dbReference>
<dbReference type="PROSITE" id="PS00012">
    <property type="entry name" value="PHOSPHOPANTETHEINE"/>
    <property type="match status" value="1"/>
</dbReference>
<dbReference type="GO" id="GO:0004312">
    <property type="term" value="F:fatty acid synthase activity"/>
    <property type="evidence" value="ECO:0007669"/>
    <property type="project" value="TreeGrafter"/>
</dbReference>
<dbReference type="InterPro" id="IPR006162">
    <property type="entry name" value="Ppantetheine_attach_site"/>
</dbReference>
<evidence type="ECO:0000256" key="2">
    <source>
        <dbReference type="ARBA" id="ARBA00022553"/>
    </source>
</evidence>
<dbReference type="InterPro" id="IPR050091">
    <property type="entry name" value="PKS_NRPS_Biosynth_Enz"/>
</dbReference>
<dbReference type="InterPro" id="IPR001031">
    <property type="entry name" value="Thioesterase"/>
</dbReference>
<keyword evidence="2" id="KW-0597">Phosphoprotein</keyword>
<dbReference type="InterPro" id="IPR057326">
    <property type="entry name" value="KR_dom"/>
</dbReference>
<keyword evidence="3" id="KW-0808">Transferase</keyword>
<evidence type="ECO:0000259" key="6">
    <source>
        <dbReference type="PROSITE" id="PS50075"/>
    </source>
</evidence>
<dbReference type="InterPro" id="IPR013968">
    <property type="entry name" value="PKS_KR"/>
</dbReference>
<comment type="caution">
    <text evidence="7">The sequence shown here is derived from an EMBL/GenBank/DDBJ whole genome shotgun (WGS) entry which is preliminary data.</text>
</comment>
<accession>A0A401QSK2</accession>
<dbReference type="GO" id="GO:0017000">
    <property type="term" value="P:antibiotic biosynthetic process"/>
    <property type="evidence" value="ECO:0007669"/>
    <property type="project" value="UniProtKB-ARBA"/>
</dbReference>
<dbReference type="Gene3D" id="3.40.50.720">
    <property type="entry name" value="NAD(P)-binding Rossmann-like Domain"/>
    <property type="match status" value="1"/>
</dbReference>
<dbReference type="Pfam" id="PF00550">
    <property type="entry name" value="PP-binding"/>
    <property type="match status" value="1"/>
</dbReference>
<dbReference type="GO" id="GO:0031177">
    <property type="term" value="F:phosphopantetheine binding"/>
    <property type="evidence" value="ECO:0007669"/>
    <property type="project" value="InterPro"/>
</dbReference>
<evidence type="ECO:0000256" key="5">
    <source>
        <dbReference type="SAM" id="MobiDB-lite"/>
    </source>
</evidence>
<evidence type="ECO:0000256" key="3">
    <source>
        <dbReference type="ARBA" id="ARBA00022679"/>
    </source>
</evidence>
<dbReference type="InterPro" id="IPR029058">
    <property type="entry name" value="AB_hydrolase_fold"/>
</dbReference>
<protein>
    <submittedName>
        <fullName evidence="7">Polyketide synthase</fullName>
    </submittedName>
</protein>
<dbReference type="InterPro" id="IPR009081">
    <property type="entry name" value="PP-bd_ACP"/>
</dbReference>
<dbReference type="AlphaFoldDB" id="A0A401QSK2"/>
<dbReference type="PANTHER" id="PTHR43775:SF51">
    <property type="entry name" value="INACTIVE PHENOLPHTHIOCEROL SYNTHESIS POLYKETIDE SYNTHASE TYPE I PKS1-RELATED"/>
    <property type="match status" value="1"/>
</dbReference>
<name>A0A401QSK2_STRNR</name>
<dbReference type="InterPro" id="IPR036736">
    <property type="entry name" value="ACP-like_sf"/>
</dbReference>
<dbReference type="SMART" id="SM01294">
    <property type="entry name" value="PKS_PP_betabranch"/>
    <property type="match status" value="1"/>
</dbReference>
<keyword evidence="4" id="KW-0511">Multifunctional enzyme</keyword>
<dbReference type="GO" id="GO:0006633">
    <property type="term" value="P:fatty acid biosynthetic process"/>
    <property type="evidence" value="ECO:0007669"/>
    <property type="project" value="TreeGrafter"/>
</dbReference>
<evidence type="ECO:0000256" key="4">
    <source>
        <dbReference type="ARBA" id="ARBA00023268"/>
    </source>
</evidence>
<dbReference type="Pfam" id="PF08659">
    <property type="entry name" value="KR"/>
    <property type="match status" value="1"/>
</dbReference>
<gene>
    <name evidence="7" type="ORF">SALB_01034</name>
</gene>
<feature type="domain" description="Carrier" evidence="6">
    <location>
        <begin position="215"/>
        <end position="291"/>
    </location>
</feature>
<feature type="region of interest" description="Disordered" evidence="5">
    <location>
        <begin position="292"/>
        <end position="343"/>
    </location>
</feature>
<dbReference type="InterPro" id="IPR020802">
    <property type="entry name" value="TesA-like"/>
</dbReference>
<dbReference type="Gene3D" id="3.40.50.1820">
    <property type="entry name" value="alpha/beta hydrolase"/>
    <property type="match status" value="1"/>
</dbReference>
<dbReference type="SMART" id="SM00823">
    <property type="entry name" value="PKS_PP"/>
    <property type="match status" value="1"/>
</dbReference>
<feature type="compositionally biased region" description="Low complexity" evidence="5">
    <location>
        <begin position="319"/>
        <end position="330"/>
    </location>
</feature>
<dbReference type="Proteomes" id="UP000288351">
    <property type="component" value="Unassembled WGS sequence"/>
</dbReference>
<dbReference type="EMBL" id="BHXC01000006">
    <property type="protein sequence ID" value="GCB88364.1"/>
    <property type="molecule type" value="Genomic_DNA"/>
</dbReference>
<dbReference type="Gene3D" id="1.10.1200.10">
    <property type="entry name" value="ACP-like"/>
    <property type="match status" value="1"/>
</dbReference>
<evidence type="ECO:0000256" key="1">
    <source>
        <dbReference type="ARBA" id="ARBA00022450"/>
    </source>
</evidence>
<dbReference type="PANTHER" id="PTHR43775">
    <property type="entry name" value="FATTY ACID SYNTHASE"/>
    <property type="match status" value="1"/>
</dbReference>
<evidence type="ECO:0000313" key="8">
    <source>
        <dbReference type="Proteomes" id="UP000288351"/>
    </source>
</evidence>
<reference evidence="7 8" key="1">
    <citation type="journal article" date="2019" name="Microbiol. Resour. Announc.">
        <title>Draft Genome Sequence of the Most Traditional epsilon-Poly-l-Lysine Producer, Streptomyces albulus NBRC14147.</title>
        <authorList>
            <person name="Yamanaka K."/>
            <person name="Hamano Y."/>
        </authorList>
    </citation>
    <scope>NUCLEOTIDE SEQUENCE [LARGE SCALE GENOMIC DNA]</scope>
    <source>
        <strain evidence="7 8">NBRC 14147</strain>
    </source>
</reference>
<dbReference type="PROSITE" id="PS50075">
    <property type="entry name" value="CARRIER"/>
    <property type="match status" value="1"/>
</dbReference>
<sequence length="615" mass="63399">MTVHACDVADRTALAALLDAVPAAHPLTGVVHIAGVLDDGVVTALTPDRLRRVLRPKADAALALHELTSGHDVAVFALFSSVAGVFGSAGQANYAAANCVLDALARHRGRLGLPGTSIAWGPWHQDAGMMAHLGDADRQRMARSGFAPLGPEEGLALFDAAVAGDEPVVVAARLAPAALPTDEPPATRLRTPAADGGGERRGRSLAAASPGERGTGLLTKVRTLAARVLGHAADASEIDEDALLADLGLDSLAAVELRNELATWTGLALPSTLLFDFPTPRALATELTRRYTTATPSVGAPGRPANDEPRSGPERSPNGGPKNAPKADAPPVVPVPGPDAPHAADSPDYLGALFRAACARQRSWDGMVLLTVAARLRPVFDRAGAPGATHEPVVLAAGGTGAGLVCSPALSAVSGPQEYARLGAGLRGLRPVSAVRHPGFEPQETLPASLDALVTAQAIAVRAAAAEGPLVLVGRSAGGWVAHAVAERLESEGAAPAAVVLLDTYPPGHGDRGEALSTMTSDMLRRAAEFASASPDRLTAMAGYFDLFSDWKPAPLACPTLYVRARDLLPGAEPAPHWSLPHAEITVPGDHFTMLEGHARTTALALHQWLSANSR</sequence>
<evidence type="ECO:0000313" key="7">
    <source>
        <dbReference type="EMBL" id="GCB88364.1"/>
    </source>
</evidence>
<dbReference type="SUPFAM" id="SSF47336">
    <property type="entry name" value="ACP-like"/>
    <property type="match status" value="1"/>
</dbReference>
<dbReference type="SUPFAM" id="SSF51735">
    <property type="entry name" value="NAD(P)-binding Rossmann-fold domains"/>
    <property type="match status" value="1"/>
</dbReference>
<keyword evidence="1" id="KW-0596">Phosphopantetheine</keyword>